<dbReference type="PANTHER" id="PTHR23347:SF6">
    <property type="entry name" value="FI17904P1"/>
    <property type="match status" value="1"/>
</dbReference>
<keyword evidence="5" id="KW-1185">Reference proteome</keyword>
<evidence type="ECO:0000256" key="1">
    <source>
        <dbReference type="SAM" id="Coils"/>
    </source>
</evidence>
<feature type="domain" description="Harmonin-binding protein USHBP1 PDZ-binding" evidence="3">
    <location>
        <begin position="720"/>
        <end position="782"/>
    </location>
</feature>
<dbReference type="EMBL" id="JAODUO010000002">
    <property type="protein sequence ID" value="KAK2194115.1"/>
    <property type="molecule type" value="Genomic_DNA"/>
</dbReference>
<gene>
    <name evidence="4" type="ORF">NP493_2g08028</name>
</gene>
<evidence type="ECO:0000256" key="2">
    <source>
        <dbReference type="SAM" id="MobiDB-lite"/>
    </source>
</evidence>
<feature type="domain" description="Harmonin-binding protein USHBP1 PDZ-binding" evidence="3">
    <location>
        <begin position="425"/>
        <end position="487"/>
    </location>
</feature>
<evidence type="ECO:0000259" key="3">
    <source>
        <dbReference type="Pfam" id="PF10506"/>
    </source>
</evidence>
<comment type="caution">
    <text evidence="4">The sequence shown here is derived from an EMBL/GenBank/DDBJ whole genome shotgun (WGS) entry which is preliminary data.</text>
</comment>
<proteinExistence type="predicted"/>
<feature type="coiled-coil region" evidence="1">
    <location>
        <begin position="628"/>
        <end position="665"/>
    </location>
</feature>
<protein>
    <recommendedName>
        <fullName evidence="3">Harmonin-binding protein USHBP1 PDZ-binding domain-containing protein</fullName>
    </recommendedName>
</protein>
<evidence type="ECO:0000313" key="4">
    <source>
        <dbReference type="EMBL" id="KAK2194115.1"/>
    </source>
</evidence>
<dbReference type="InterPro" id="IPR040171">
    <property type="entry name" value="USBP1-like"/>
</dbReference>
<evidence type="ECO:0000313" key="5">
    <source>
        <dbReference type="Proteomes" id="UP001209878"/>
    </source>
</evidence>
<sequence length="817" mass="92557">MQLWEEGMHVYVTGLSNLPAHPAHEKGILPDYECNLIFKRCLHLAALTALKGEILDLTDHLQRVRTDKELVERQLNRLQTERLRQQREGEDRLEQQAARYEDRLTELHSVIAELRKKLDRYQISVIREENEEAEHEYEEIDEDPHSTDLVSVNENNANRSQLTADVSVGPNAASSQATSELETPCESREENGEDVNPEEGEGEQLTGDIDSGVEGNTVQHAPQQMARYRIEPPVVLQSTCELHQQVALQASDELRHLQEENGLLQQQVGRQEADVNKLRSQLHGYREERDRLRRQVRELQTRLQSLEAVVSPHNSRTSTPTKAPLVARSVGDRSASGGSMEQVFPIAKMAELKKLKTGSGDRHVLGAEISSVGLPNAKVAEHLAQSLQECSNVQEMIQTLSQSGDSIDAMSVNTVREFEIELETLQSKVDHLKSQNDLLTLTLEESKAHCDHVTMLIGKYESNGTAFQLALNYSDQALDAHDVLVDLLESERAILIANSRFANSDFRDDQSEMTEWLKRAHRKRRSAEHSAKQLLHRLDRCGNSNHSTSDGGARPWEELSSTSRTASTCSSTASSIDTDFTKVDEQKLRNYIQQLKSDRAAVKLTVTELESVHLDPLGYDDVGQKGDTQRLDLENAVLMQELMALKEEKAELKALNYLLEKEKGAMQLQLSGKESQEHAYLIQIDHLKSEITEQTRGHGKSYDMSNCSEDVIEVMRREKKLKERIQELVITLEKLSKNSEIRHQQSAEFINDLKRANSALVSAFEKAKRKYQGKVKKLEGQVQVLTERYETQIRVLKQKISRLEEQSCRHSSNETSL</sequence>
<dbReference type="InterPro" id="IPR019536">
    <property type="entry name" value="USHBP1_PDZ-bd"/>
</dbReference>
<feature type="coiled-coil region" evidence="1">
    <location>
        <begin position="718"/>
        <end position="806"/>
    </location>
</feature>
<feature type="region of interest" description="Disordered" evidence="2">
    <location>
        <begin position="540"/>
        <end position="572"/>
    </location>
</feature>
<feature type="compositionally biased region" description="Acidic residues" evidence="2">
    <location>
        <begin position="131"/>
        <end position="142"/>
    </location>
</feature>
<keyword evidence="1" id="KW-0175">Coiled coil</keyword>
<feature type="coiled-coil region" evidence="1">
    <location>
        <begin position="415"/>
        <end position="442"/>
    </location>
</feature>
<organism evidence="4 5">
    <name type="scientific">Ridgeia piscesae</name>
    <name type="common">Tubeworm</name>
    <dbReference type="NCBI Taxonomy" id="27915"/>
    <lineage>
        <taxon>Eukaryota</taxon>
        <taxon>Metazoa</taxon>
        <taxon>Spiralia</taxon>
        <taxon>Lophotrochozoa</taxon>
        <taxon>Annelida</taxon>
        <taxon>Polychaeta</taxon>
        <taxon>Sedentaria</taxon>
        <taxon>Canalipalpata</taxon>
        <taxon>Sabellida</taxon>
        <taxon>Siboglinidae</taxon>
        <taxon>Ridgeia</taxon>
    </lineage>
</organism>
<name>A0AAD9PGA1_RIDPI</name>
<dbReference type="Proteomes" id="UP001209878">
    <property type="component" value="Unassembled WGS sequence"/>
</dbReference>
<dbReference type="AlphaFoldDB" id="A0AAD9PGA1"/>
<feature type="region of interest" description="Disordered" evidence="2">
    <location>
        <begin position="131"/>
        <end position="150"/>
    </location>
</feature>
<dbReference type="PANTHER" id="PTHR23347">
    <property type="entry name" value="COLORECTAL MUTANT CANCER PROTEIN MCC PROTEIN -RELATED"/>
    <property type="match status" value="1"/>
</dbReference>
<feature type="region of interest" description="Disordered" evidence="2">
    <location>
        <begin position="161"/>
        <end position="204"/>
    </location>
</feature>
<reference evidence="4" key="1">
    <citation type="journal article" date="2023" name="Mol. Biol. Evol.">
        <title>Third-Generation Sequencing Reveals the Adaptive Role of the Epigenome in Three Deep-Sea Polychaetes.</title>
        <authorList>
            <person name="Perez M."/>
            <person name="Aroh O."/>
            <person name="Sun Y."/>
            <person name="Lan Y."/>
            <person name="Juniper S.K."/>
            <person name="Young C.R."/>
            <person name="Angers B."/>
            <person name="Qian P.Y."/>
        </authorList>
    </citation>
    <scope>NUCLEOTIDE SEQUENCE</scope>
    <source>
        <strain evidence="4">R07B-5</strain>
    </source>
</reference>
<feature type="compositionally biased region" description="Acidic residues" evidence="2">
    <location>
        <begin position="191"/>
        <end position="202"/>
    </location>
</feature>
<feature type="coiled-coil region" evidence="1">
    <location>
        <begin position="240"/>
        <end position="309"/>
    </location>
</feature>
<accession>A0AAD9PGA1</accession>
<dbReference type="Pfam" id="PF10506">
    <property type="entry name" value="USHBP1_PDZ-bd"/>
    <property type="match status" value="2"/>
</dbReference>
<feature type="compositionally biased region" description="Polar residues" evidence="2">
    <location>
        <begin position="172"/>
        <end position="181"/>
    </location>
</feature>
<feature type="compositionally biased region" description="Low complexity" evidence="2">
    <location>
        <begin position="560"/>
        <end position="572"/>
    </location>
</feature>